<reference evidence="2" key="1">
    <citation type="submission" date="2022-11" db="UniProtKB">
        <authorList>
            <consortium name="WormBaseParasite"/>
        </authorList>
    </citation>
    <scope>IDENTIFICATION</scope>
</reference>
<accession>A0AC35F3R4</accession>
<proteinExistence type="predicted"/>
<evidence type="ECO:0000313" key="1">
    <source>
        <dbReference type="Proteomes" id="UP000887580"/>
    </source>
</evidence>
<dbReference type="WBParaSite" id="PS1159_v2.g13594.t1">
    <property type="protein sequence ID" value="PS1159_v2.g13594.t1"/>
    <property type="gene ID" value="PS1159_v2.g13594"/>
</dbReference>
<sequence length="240" mass="27870">MTPLNEDILVRARIILFDNIKQKYLLRLIDHGKPVWRNAKDIYEMKSKNDEMRKYPWQAIPIVLQGIEPENGKEWTEAEVYFITNALNEFSSYFVMPTFHEAFVINNDSKYLRASINGLNETEMKIFRSFKSREKDLFKTVGFSIAEYYRIFSTSNEASFYLPRNEPEMDFFEQQSFSYPLKYDDISVIEYQAFNVLSSVTASNNDSSDSGSSTSSKAESNQFVDVDSISTIKSIRKDSS</sequence>
<organism evidence="1 2">
    <name type="scientific">Panagrolaimus sp. PS1159</name>
    <dbReference type="NCBI Taxonomy" id="55785"/>
    <lineage>
        <taxon>Eukaryota</taxon>
        <taxon>Metazoa</taxon>
        <taxon>Ecdysozoa</taxon>
        <taxon>Nematoda</taxon>
        <taxon>Chromadorea</taxon>
        <taxon>Rhabditida</taxon>
        <taxon>Tylenchina</taxon>
        <taxon>Panagrolaimomorpha</taxon>
        <taxon>Panagrolaimoidea</taxon>
        <taxon>Panagrolaimidae</taxon>
        <taxon>Panagrolaimus</taxon>
    </lineage>
</organism>
<protein>
    <submittedName>
        <fullName evidence="2">Uncharacterized protein</fullName>
    </submittedName>
</protein>
<dbReference type="Proteomes" id="UP000887580">
    <property type="component" value="Unplaced"/>
</dbReference>
<evidence type="ECO:0000313" key="2">
    <source>
        <dbReference type="WBParaSite" id="PS1159_v2.g13594.t1"/>
    </source>
</evidence>
<name>A0AC35F3R4_9BILA</name>